<feature type="compositionally biased region" description="Low complexity" evidence="1">
    <location>
        <begin position="408"/>
        <end position="419"/>
    </location>
</feature>
<comment type="caution">
    <text evidence="2">The sequence shown here is derived from an EMBL/GenBank/DDBJ whole genome shotgun (WGS) entry which is preliminary data.</text>
</comment>
<feature type="region of interest" description="Disordered" evidence="1">
    <location>
        <begin position="475"/>
        <end position="500"/>
    </location>
</feature>
<dbReference type="Proteomes" id="UP001367508">
    <property type="component" value="Unassembled WGS sequence"/>
</dbReference>
<name>A0AAN9KMI4_CANGL</name>
<proteinExistence type="predicted"/>
<sequence>MVDCDVPSFSLGLDSPPHSPINPPPSPTQLSNSYSHSDPDPPRRILKRLRRGPPPSVRNQSDPPPCFDADDDIEEFSSQEDLDQVHALSSTWNHSVCSSSKVSLNGCGVLTSQSCSNSRERKRKQVSDIPASSRLETGRNGLVFQKLTTSPLRMFQLLDSDSDDSLDEDVKVTGVNKVEPTSEELTCNRNDPFSSLKEVGKTSFDVRRNEDLWKDFSPVKNVSVPTPAFNELCEEYFCSAKREEVEKSGVDISEGHNERYAGVNFSCRRDQQLWESGDPLHPSHRYFFHEDPKIQRLVRSRLCNFSPLGVINRVNQQPNFSNIDYMGQFSNGGASNMQGVQIGYANSSTRGKNKSKRLIGQETFNASGGWVDPKVVSFGHGETSRKKATKRNGAKNSVSKSKNKTDKSNSASVSHASANWVEPKSCTSMAKDAGRRRIQASGQTTGHWFTSDGRKVYVNKNGQELTGQSAYRQYQKERGAAFKKSKKKTGAKKTNAKKRN</sequence>
<reference evidence="2 3" key="1">
    <citation type="submission" date="2024-01" db="EMBL/GenBank/DDBJ databases">
        <title>The genomes of 5 underutilized Papilionoideae crops provide insights into root nodulation and disease resistanc.</title>
        <authorList>
            <person name="Jiang F."/>
        </authorList>
    </citation>
    <scope>NUCLEOTIDE SEQUENCE [LARGE SCALE GENOMIC DNA]</scope>
    <source>
        <strain evidence="2">LVBAO_FW01</strain>
        <tissue evidence="2">Leaves</tissue>
    </source>
</reference>
<dbReference type="PANTHER" id="PTHR38371">
    <property type="entry name" value="RHO GTPASE-ACTIVATING PROTEIN"/>
    <property type="match status" value="1"/>
</dbReference>
<evidence type="ECO:0000313" key="2">
    <source>
        <dbReference type="EMBL" id="KAK7320385.1"/>
    </source>
</evidence>
<feature type="compositionally biased region" description="Pro residues" evidence="1">
    <location>
        <begin position="52"/>
        <end position="66"/>
    </location>
</feature>
<organism evidence="2 3">
    <name type="scientific">Canavalia gladiata</name>
    <name type="common">Sword bean</name>
    <name type="synonym">Dolichos gladiatus</name>
    <dbReference type="NCBI Taxonomy" id="3824"/>
    <lineage>
        <taxon>Eukaryota</taxon>
        <taxon>Viridiplantae</taxon>
        <taxon>Streptophyta</taxon>
        <taxon>Embryophyta</taxon>
        <taxon>Tracheophyta</taxon>
        <taxon>Spermatophyta</taxon>
        <taxon>Magnoliopsida</taxon>
        <taxon>eudicotyledons</taxon>
        <taxon>Gunneridae</taxon>
        <taxon>Pentapetalae</taxon>
        <taxon>rosids</taxon>
        <taxon>fabids</taxon>
        <taxon>Fabales</taxon>
        <taxon>Fabaceae</taxon>
        <taxon>Papilionoideae</taxon>
        <taxon>50 kb inversion clade</taxon>
        <taxon>NPAAA clade</taxon>
        <taxon>indigoferoid/millettioid clade</taxon>
        <taxon>Phaseoleae</taxon>
        <taxon>Canavalia</taxon>
    </lineage>
</organism>
<protein>
    <submittedName>
        <fullName evidence="2">Uncharacterized protein</fullName>
    </submittedName>
</protein>
<feature type="region of interest" description="Disordered" evidence="1">
    <location>
        <begin position="112"/>
        <end position="132"/>
    </location>
</feature>
<evidence type="ECO:0000256" key="1">
    <source>
        <dbReference type="SAM" id="MobiDB-lite"/>
    </source>
</evidence>
<feature type="region of interest" description="Disordered" evidence="1">
    <location>
        <begin position="377"/>
        <end position="450"/>
    </location>
</feature>
<keyword evidence="3" id="KW-1185">Reference proteome</keyword>
<accession>A0AAN9KMI4</accession>
<feature type="compositionally biased region" description="Pro residues" evidence="1">
    <location>
        <begin position="17"/>
        <end position="27"/>
    </location>
</feature>
<dbReference type="PANTHER" id="PTHR38371:SF1">
    <property type="entry name" value="RHO GTPASE-ACTIVATING PROTEIN"/>
    <property type="match status" value="1"/>
</dbReference>
<evidence type="ECO:0000313" key="3">
    <source>
        <dbReference type="Proteomes" id="UP001367508"/>
    </source>
</evidence>
<feature type="region of interest" description="Disordered" evidence="1">
    <location>
        <begin position="1"/>
        <end position="70"/>
    </location>
</feature>
<dbReference type="EMBL" id="JAYMYQ010000007">
    <property type="protein sequence ID" value="KAK7320385.1"/>
    <property type="molecule type" value="Genomic_DNA"/>
</dbReference>
<feature type="compositionally biased region" description="Basic residues" evidence="1">
    <location>
        <begin position="481"/>
        <end position="500"/>
    </location>
</feature>
<gene>
    <name evidence="2" type="ORF">VNO77_29807</name>
</gene>
<dbReference type="AlphaFoldDB" id="A0AAN9KMI4"/>